<keyword evidence="1" id="KW-0472">Membrane</keyword>
<proteinExistence type="predicted"/>
<sequence>MKRKSQILRLQSYLHDPDFWVFVVTIMTSIAVMILPAG</sequence>
<evidence type="ECO:0000256" key="1">
    <source>
        <dbReference type="SAM" id="Phobius"/>
    </source>
</evidence>
<keyword evidence="1" id="KW-0812">Transmembrane</keyword>
<keyword evidence="3" id="KW-1185">Reference proteome</keyword>
<dbReference type="Proteomes" id="UP000295367">
    <property type="component" value="Unassembled WGS sequence"/>
</dbReference>
<comment type="caution">
    <text evidence="2">The sequence shown here is derived from an EMBL/GenBank/DDBJ whole genome shotgun (WGS) entry which is preliminary data.</text>
</comment>
<reference evidence="2 3" key="1">
    <citation type="submission" date="2019-03" db="EMBL/GenBank/DDBJ databases">
        <title>Genomic Encyclopedia of Type Strains, Phase IV (KMG-IV): sequencing the most valuable type-strain genomes for metagenomic binning, comparative biology and taxonomic classification.</title>
        <authorList>
            <person name="Goeker M."/>
        </authorList>
    </citation>
    <scope>NUCLEOTIDE SEQUENCE [LARGE SCALE GENOMIC DNA]</scope>
    <source>
        <strain evidence="2 3">DSM 100309</strain>
    </source>
</reference>
<protein>
    <submittedName>
        <fullName evidence="2">Uncharacterized protein</fullName>
    </submittedName>
</protein>
<evidence type="ECO:0000313" key="2">
    <source>
        <dbReference type="EMBL" id="TCV90583.1"/>
    </source>
</evidence>
<evidence type="ECO:0000313" key="3">
    <source>
        <dbReference type="Proteomes" id="UP000295367"/>
    </source>
</evidence>
<name>A0A4R3YIS6_9PROT</name>
<accession>A0A4R3YIS6</accession>
<keyword evidence="1" id="KW-1133">Transmembrane helix</keyword>
<dbReference type="EMBL" id="SMCO01000001">
    <property type="protein sequence ID" value="TCV90583.1"/>
    <property type="molecule type" value="Genomic_DNA"/>
</dbReference>
<feature type="transmembrane region" description="Helical" evidence="1">
    <location>
        <begin position="20"/>
        <end position="37"/>
    </location>
</feature>
<gene>
    <name evidence="2" type="ORF">EDC63_101557</name>
</gene>
<organism evidence="2 3">
    <name type="scientific">Sulfurirhabdus autotrophica</name>
    <dbReference type="NCBI Taxonomy" id="1706046"/>
    <lineage>
        <taxon>Bacteria</taxon>
        <taxon>Pseudomonadati</taxon>
        <taxon>Pseudomonadota</taxon>
        <taxon>Betaproteobacteria</taxon>
        <taxon>Nitrosomonadales</taxon>
        <taxon>Sulfuricellaceae</taxon>
        <taxon>Sulfurirhabdus</taxon>
    </lineage>
</organism>
<dbReference type="AlphaFoldDB" id="A0A4R3YIS6"/>